<dbReference type="eggNOG" id="COG1309">
    <property type="taxonomic scope" value="Bacteria"/>
</dbReference>
<dbReference type="EMBL" id="CP001618">
    <property type="protein sequence ID" value="ACQ80714.1"/>
    <property type="molecule type" value="Genomic_DNA"/>
</dbReference>
<dbReference type="InterPro" id="IPR050109">
    <property type="entry name" value="HTH-type_TetR-like_transc_reg"/>
</dbReference>
<feature type="domain" description="HTH tetR-type" evidence="5">
    <location>
        <begin position="4"/>
        <end position="64"/>
    </location>
</feature>
<evidence type="ECO:0000256" key="3">
    <source>
        <dbReference type="ARBA" id="ARBA00023163"/>
    </source>
</evidence>
<keyword evidence="3" id="KW-0804">Transcription</keyword>
<proteinExistence type="predicted"/>
<dbReference type="PROSITE" id="PS50977">
    <property type="entry name" value="HTH_TETR_2"/>
    <property type="match status" value="1"/>
</dbReference>
<organism evidence="6 7">
    <name type="scientific">Beutenbergia cavernae (strain ATCC BAA-8 / DSM 12333 / CCUG 43141 / JCM 11478 / NBRC 16432 / NCIMB 13614 / HKI 0122)</name>
    <dbReference type="NCBI Taxonomy" id="471853"/>
    <lineage>
        <taxon>Bacteria</taxon>
        <taxon>Bacillati</taxon>
        <taxon>Actinomycetota</taxon>
        <taxon>Actinomycetes</taxon>
        <taxon>Micrococcales</taxon>
        <taxon>Beutenbergiaceae</taxon>
        <taxon>Beutenbergia</taxon>
    </lineage>
</organism>
<dbReference type="PANTHER" id="PTHR30055">
    <property type="entry name" value="HTH-TYPE TRANSCRIPTIONAL REGULATOR RUTR"/>
    <property type="match status" value="1"/>
</dbReference>
<evidence type="ECO:0000313" key="6">
    <source>
        <dbReference type="EMBL" id="ACQ80714.1"/>
    </source>
</evidence>
<dbReference type="GO" id="GO:0000976">
    <property type="term" value="F:transcription cis-regulatory region binding"/>
    <property type="evidence" value="ECO:0007669"/>
    <property type="project" value="TreeGrafter"/>
</dbReference>
<sequence>MYDDAVRRRLLDLTARRLADGGEPAVSLRDLVREAGTSTSAVYALFGSRDRLVEAVRAEAFTRFAAALDAAGRTGDPGRDLLELGLAYRSNALAEPHLYRVMFAGAGEPAPGQGATEQSARTLGEPTFVVLRTAVARVVGADAALEVALRVWALAHGLVSLELAGQLPGDAQERADRYADALAVVGPLLSRGS</sequence>
<dbReference type="InterPro" id="IPR025996">
    <property type="entry name" value="MT1864/Rv1816-like_C"/>
</dbReference>
<name>C5BWP8_BEUC1</name>
<accession>C5BWP8</accession>
<dbReference type="STRING" id="471853.Bcav_2464"/>
<dbReference type="Pfam" id="PF00440">
    <property type="entry name" value="TetR_N"/>
    <property type="match status" value="1"/>
</dbReference>
<dbReference type="SUPFAM" id="SSF46689">
    <property type="entry name" value="Homeodomain-like"/>
    <property type="match status" value="1"/>
</dbReference>
<evidence type="ECO:0000313" key="7">
    <source>
        <dbReference type="Proteomes" id="UP000007962"/>
    </source>
</evidence>
<evidence type="ECO:0000256" key="2">
    <source>
        <dbReference type="ARBA" id="ARBA00023125"/>
    </source>
</evidence>
<dbReference type="Proteomes" id="UP000007962">
    <property type="component" value="Chromosome"/>
</dbReference>
<dbReference type="GO" id="GO:0003700">
    <property type="term" value="F:DNA-binding transcription factor activity"/>
    <property type="evidence" value="ECO:0007669"/>
    <property type="project" value="TreeGrafter"/>
</dbReference>
<dbReference type="KEGG" id="bcv:Bcav_2464"/>
<dbReference type="HOGENOM" id="CLU_069356_40_3_11"/>
<gene>
    <name evidence="6" type="ordered locus">Bcav_2464</name>
</gene>
<feature type="DNA-binding region" description="H-T-H motif" evidence="4">
    <location>
        <begin position="27"/>
        <end position="46"/>
    </location>
</feature>
<evidence type="ECO:0000256" key="1">
    <source>
        <dbReference type="ARBA" id="ARBA00023015"/>
    </source>
</evidence>
<dbReference type="InterPro" id="IPR001647">
    <property type="entry name" value="HTH_TetR"/>
</dbReference>
<dbReference type="SUPFAM" id="SSF48498">
    <property type="entry name" value="Tetracyclin repressor-like, C-terminal domain"/>
    <property type="match status" value="1"/>
</dbReference>
<keyword evidence="1" id="KW-0805">Transcription regulation</keyword>
<keyword evidence="2 4" id="KW-0238">DNA-binding</keyword>
<dbReference type="InterPro" id="IPR009057">
    <property type="entry name" value="Homeodomain-like_sf"/>
</dbReference>
<dbReference type="Pfam" id="PF13305">
    <property type="entry name" value="TetR_C_33"/>
    <property type="match status" value="1"/>
</dbReference>
<evidence type="ECO:0000256" key="4">
    <source>
        <dbReference type="PROSITE-ProRule" id="PRU00335"/>
    </source>
</evidence>
<dbReference type="Gene3D" id="1.10.357.10">
    <property type="entry name" value="Tetracycline Repressor, domain 2"/>
    <property type="match status" value="1"/>
</dbReference>
<dbReference type="AlphaFoldDB" id="C5BWP8"/>
<evidence type="ECO:0000259" key="5">
    <source>
        <dbReference type="PROSITE" id="PS50977"/>
    </source>
</evidence>
<dbReference type="PANTHER" id="PTHR30055:SF209">
    <property type="entry name" value="POSSIBLE TRANSCRIPTIONAL REGULATORY PROTEIN (PROBABLY TETR-FAMILY)"/>
    <property type="match status" value="1"/>
</dbReference>
<reference evidence="6 7" key="1">
    <citation type="journal article" date="2009" name="Stand. Genomic Sci.">
        <title>Complete genome sequence of Beutenbergia cavernae type strain (HKI 0122).</title>
        <authorList>
            <person name="Land M."/>
            <person name="Pukall R."/>
            <person name="Abt B."/>
            <person name="Goker M."/>
            <person name="Rohde M."/>
            <person name="Glavina Del Rio T."/>
            <person name="Tice H."/>
            <person name="Copeland A."/>
            <person name="Cheng J.F."/>
            <person name="Lucas S."/>
            <person name="Chen F."/>
            <person name="Nolan M."/>
            <person name="Bruce D."/>
            <person name="Goodwin L."/>
            <person name="Pitluck S."/>
            <person name="Ivanova N."/>
            <person name="Mavromatis K."/>
            <person name="Ovchinnikova G."/>
            <person name="Pati A."/>
            <person name="Chen A."/>
            <person name="Palaniappan K."/>
            <person name="Hauser L."/>
            <person name="Chang Y.J."/>
            <person name="Jefferies C.C."/>
            <person name="Saunders E."/>
            <person name="Brettin T."/>
            <person name="Detter J.C."/>
            <person name="Han C."/>
            <person name="Chain P."/>
            <person name="Bristow J."/>
            <person name="Eisen J.A."/>
            <person name="Markowitz V."/>
            <person name="Hugenholtz P."/>
            <person name="Kyrpides N.C."/>
            <person name="Klenk H.P."/>
            <person name="Lapidus A."/>
        </authorList>
    </citation>
    <scope>NUCLEOTIDE SEQUENCE [LARGE SCALE GENOMIC DNA]</scope>
    <source>
        <strain evidence="7">ATCC BAA-8 / DSM 12333 / NBRC 16432</strain>
    </source>
</reference>
<dbReference type="InterPro" id="IPR036271">
    <property type="entry name" value="Tet_transcr_reg_TetR-rel_C_sf"/>
</dbReference>
<protein>
    <submittedName>
        <fullName evidence="6">Transcriptional regulator, TetR family</fullName>
    </submittedName>
</protein>
<keyword evidence="7" id="KW-1185">Reference proteome</keyword>